<dbReference type="PANTHER" id="PTHR31213:SF64">
    <property type="entry name" value="PHYTOHORMONE-BINDING PROTEIN"/>
    <property type="match status" value="1"/>
</dbReference>
<dbReference type="GO" id="GO:0005634">
    <property type="term" value="C:nucleus"/>
    <property type="evidence" value="ECO:0007669"/>
    <property type="project" value="TreeGrafter"/>
</dbReference>
<comment type="caution">
    <text evidence="3">The sequence shown here is derived from an EMBL/GenBank/DDBJ whole genome shotgun (WGS) entry which is preliminary data.</text>
</comment>
<evidence type="ECO:0000313" key="3">
    <source>
        <dbReference type="EMBL" id="KAK2993015.1"/>
    </source>
</evidence>
<evidence type="ECO:0000313" key="4">
    <source>
        <dbReference type="Proteomes" id="UP001187471"/>
    </source>
</evidence>
<dbReference type="InterPro" id="IPR050279">
    <property type="entry name" value="Plant_def-hormone_signal"/>
</dbReference>
<dbReference type="EMBL" id="JAVXUO010000357">
    <property type="protein sequence ID" value="KAK2993015.1"/>
    <property type="molecule type" value="Genomic_DNA"/>
</dbReference>
<dbReference type="InterPro" id="IPR000916">
    <property type="entry name" value="Bet_v_I/MLP"/>
</dbReference>
<dbReference type="SUPFAM" id="SSF55961">
    <property type="entry name" value="Bet v1-like"/>
    <property type="match status" value="1"/>
</dbReference>
<evidence type="ECO:0000259" key="2">
    <source>
        <dbReference type="Pfam" id="PF00407"/>
    </source>
</evidence>
<evidence type="ECO:0000256" key="1">
    <source>
        <dbReference type="ARBA" id="ARBA00009744"/>
    </source>
</evidence>
<reference evidence="3" key="1">
    <citation type="submission" date="2022-12" db="EMBL/GenBank/DDBJ databases">
        <title>Draft genome assemblies for two species of Escallonia (Escalloniales).</title>
        <authorList>
            <person name="Chanderbali A."/>
            <person name="Dervinis C."/>
            <person name="Anghel I."/>
            <person name="Soltis D."/>
            <person name="Soltis P."/>
            <person name="Zapata F."/>
        </authorList>
    </citation>
    <scope>NUCLEOTIDE SEQUENCE</scope>
    <source>
        <strain evidence="3">UCBG92.1500</strain>
        <tissue evidence="3">Leaf</tissue>
    </source>
</reference>
<sequence length="227" mass="26194">MPDVSMKYQKEKIVDFDKWLRHFGLEVIEGGHLTVGLSSYKTFFQLIATAETEMLIGAMRREVIMQTRIGVSVEAFWTALSKNLRFIVPHFLPNLVKDVEVAEGDEGLGTVLQFNYFPETLKNVHEIRAKLVQFASTVTYQKEKIAELDTFMHRIGLKIRRGSLESRLLSYEPNYQLTGREDQQGTLVNIKVVYEIEREETCMPEDVSKSILANMKSFETYLEKNCI</sequence>
<organism evidence="3 4">
    <name type="scientific">Escallonia rubra</name>
    <dbReference type="NCBI Taxonomy" id="112253"/>
    <lineage>
        <taxon>Eukaryota</taxon>
        <taxon>Viridiplantae</taxon>
        <taxon>Streptophyta</taxon>
        <taxon>Embryophyta</taxon>
        <taxon>Tracheophyta</taxon>
        <taxon>Spermatophyta</taxon>
        <taxon>Magnoliopsida</taxon>
        <taxon>eudicotyledons</taxon>
        <taxon>Gunneridae</taxon>
        <taxon>Pentapetalae</taxon>
        <taxon>asterids</taxon>
        <taxon>campanulids</taxon>
        <taxon>Escalloniales</taxon>
        <taxon>Escalloniaceae</taxon>
        <taxon>Escallonia</taxon>
    </lineage>
</organism>
<dbReference type="InterPro" id="IPR023393">
    <property type="entry name" value="START-like_dom_sf"/>
</dbReference>
<keyword evidence="4" id="KW-1185">Reference proteome</keyword>
<dbReference type="GO" id="GO:0009738">
    <property type="term" value="P:abscisic acid-activated signaling pathway"/>
    <property type="evidence" value="ECO:0007669"/>
    <property type="project" value="TreeGrafter"/>
</dbReference>
<dbReference type="GO" id="GO:0038023">
    <property type="term" value="F:signaling receptor activity"/>
    <property type="evidence" value="ECO:0007669"/>
    <property type="project" value="TreeGrafter"/>
</dbReference>
<feature type="domain" description="Bet v I/Major latex protein" evidence="2">
    <location>
        <begin position="61"/>
        <end position="224"/>
    </location>
</feature>
<dbReference type="GO" id="GO:0006952">
    <property type="term" value="P:defense response"/>
    <property type="evidence" value="ECO:0007669"/>
    <property type="project" value="InterPro"/>
</dbReference>
<accession>A0AA88UPC3</accession>
<dbReference type="GO" id="GO:0005737">
    <property type="term" value="C:cytoplasm"/>
    <property type="evidence" value="ECO:0007669"/>
    <property type="project" value="TreeGrafter"/>
</dbReference>
<dbReference type="Proteomes" id="UP001187471">
    <property type="component" value="Unassembled WGS sequence"/>
</dbReference>
<dbReference type="GO" id="GO:0004864">
    <property type="term" value="F:protein phosphatase inhibitor activity"/>
    <property type="evidence" value="ECO:0007669"/>
    <property type="project" value="TreeGrafter"/>
</dbReference>
<gene>
    <name evidence="3" type="ORF">RJ640_004527</name>
</gene>
<dbReference type="PANTHER" id="PTHR31213">
    <property type="entry name" value="OS08G0374000 PROTEIN-RELATED"/>
    <property type="match status" value="1"/>
</dbReference>
<name>A0AA88UPC3_9ASTE</name>
<dbReference type="GO" id="GO:0010427">
    <property type="term" value="F:abscisic acid binding"/>
    <property type="evidence" value="ECO:0007669"/>
    <property type="project" value="TreeGrafter"/>
</dbReference>
<proteinExistence type="inferred from homology"/>
<dbReference type="Pfam" id="PF00407">
    <property type="entry name" value="Bet_v_1"/>
    <property type="match status" value="1"/>
</dbReference>
<protein>
    <recommendedName>
        <fullName evidence="2">Bet v I/Major latex protein domain-containing protein</fullName>
    </recommendedName>
</protein>
<dbReference type="Gene3D" id="3.30.530.20">
    <property type="match status" value="2"/>
</dbReference>
<comment type="similarity">
    <text evidence="1">Belongs to the BetVI family.</text>
</comment>
<dbReference type="AlphaFoldDB" id="A0AA88UPC3"/>